<dbReference type="SUPFAM" id="SSF56796">
    <property type="entry name" value="Dehydroquinate synthase-like"/>
    <property type="match status" value="1"/>
</dbReference>
<comment type="caution">
    <text evidence="5">The sequence shown here is derived from an EMBL/GenBank/DDBJ whole genome shotgun (WGS) entry which is preliminary data.</text>
</comment>
<dbReference type="GO" id="GO:0046872">
    <property type="term" value="F:metal ion binding"/>
    <property type="evidence" value="ECO:0007669"/>
    <property type="project" value="InterPro"/>
</dbReference>
<evidence type="ECO:0000259" key="4">
    <source>
        <dbReference type="Pfam" id="PF25137"/>
    </source>
</evidence>
<gene>
    <name evidence="5" type="ORF">QR46_0142</name>
</gene>
<evidence type="ECO:0000259" key="3">
    <source>
        <dbReference type="Pfam" id="PF00465"/>
    </source>
</evidence>
<dbReference type="Pfam" id="PF00465">
    <property type="entry name" value="Fe-ADH"/>
    <property type="match status" value="1"/>
</dbReference>
<dbReference type="Pfam" id="PF25137">
    <property type="entry name" value="ADH_Fe_C"/>
    <property type="match status" value="1"/>
</dbReference>
<evidence type="ECO:0000256" key="2">
    <source>
        <dbReference type="ARBA" id="ARBA00023002"/>
    </source>
</evidence>
<proteinExistence type="inferred from homology"/>
<keyword evidence="2" id="KW-0560">Oxidoreductase</keyword>
<dbReference type="FunFam" id="1.20.1090.10:FF:000017">
    <property type="entry name" value="Alcohol dehydrogenase lateral transfer candidate"/>
    <property type="match status" value="1"/>
</dbReference>
<organism evidence="5 6">
    <name type="scientific">Giardia duodenalis assemblage B</name>
    <dbReference type="NCBI Taxonomy" id="1394984"/>
    <lineage>
        <taxon>Eukaryota</taxon>
        <taxon>Metamonada</taxon>
        <taxon>Diplomonadida</taxon>
        <taxon>Hexamitidae</taxon>
        <taxon>Giardiinae</taxon>
        <taxon>Giardia</taxon>
    </lineage>
</organism>
<comment type="similarity">
    <text evidence="1">Belongs to the iron-containing alcohol dehydrogenase family.</text>
</comment>
<dbReference type="VEuPathDB" id="GiardiaDB:QR46_0142"/>
<sequence length="407" mass="45308">MGDFYEEFDISRVVRLTHGTKKGLYLGYGAIAKFGEALDDLKPSCMGFVTSPQAYKKCGLWDTILAELEKRNIPYLHYDKIMTNPTIEVLTEAVELFSSKYDQNFVVCSIGGGSPGDSAKSIAVLLEHRDKTATDLYTHKFDPERRSKLIMVNITHGTGTECDMFAVASILTGNAHPYKPCIATTVIYPDYSFDDVNGMLSMNTEMIRFTTIDALNHVMEGSTTTITTPYSCTLAREVVFLIARYLPRALADKNDRRARYWLTYAAAIAGLCFDESCLHLTHALEHTLSAYVPNLIHGQGLALLQPAVLKHIWPKVCGYLNDLFRPILGDLKGTPDEAEQAFRRMRAFHNKVGFSGTMVDIGFSKSDVEKLVEATWACPGMEGLIALSPIPCERVDATRIFSEAFYS</sequence>
<dbReference type="OrthoDB" id="339764at2759"/>
<protein>
    <submittedName>
        <fullName evidence="5">Alcohol dehydrogenase (NADP(+)) 3 lateral transfer candidate</fullName>
    </submittedName>
</protein>
<dbReference type="GO" id="GO:0004022">
    <property type="term" value="F:alcohol dehydrogenase (NAD+) activity"/>
    <property type="evidence" value="ECO:0007669"/>
    <property type="project" value="TreeGrafter"/>
</dbReference>
<evidence type="ECO:0000313" key="5">
    <source>
        <dbReference type="EMBL" id="KWX15824.1"/>
    </source>
</evidence>
<dbReference type="InterPro" id="IPR039697">
    <property type="entry name" value="Alcohol_dehydrogenase_Fe"/>
</dbReference>
<dbReference type="PANTHER" id="PTHR11496:SF102">
    <property type="entry name" value="ALCOHOL DEHYDROGENASE 4"/>
    <property type="match status" value="1"/>
</dbReference>
<dbReference type="FunFam" id="3.40.50.1970:FF:000022">
    <property type="entry name" value="Alcohol dehydrogenase lateral transfer candidate"/>
    <property type="match status" value="1"/>
</dbReference>
<name>A0A132P0J1_GIAIN</name>
<dbReference type="InterPro" id="IPR001670">
    <property type="entry name" value="ADH_Fe/GldA"/>
</dbReference>
<feature type="domain" description="Alcohol dehydrogenase iron-type/glycerol dehydrogenase GldA" evidence="3">
    <location>
        <begin position="25"/>
        <end position="195"/>
    </location>
</feature>
<dbReference type="Gene3D" id="1.20.1090.10">
    <property type="entry name" value="Dehydroquinate synthase-like - alpha domain"/>
    <property type="match status" value="1"/>
</dbReference>
<evidence type="ECO:0000313" key="6">
    <source>
        <dbReference type="Proteomes" id="UP000070089"/>
    </source>
</evidence>
<feature type="domain" description="Fe-containing alcohol dehydrogenase-like C-terminal" evidence="4">
    <location>
        <begin position="210"/>
        <end position="402"/>
    </location>
</feature>
<dbReference type="AlphaFoldDB" id="A0A132P0J1"/>
<dbReference type="EMBL" id="JXTI01000002">
    <property type="protein sequence ID" value="KWX15824.1"/>
    <property type="molecule type" value="Genomic_DNA"/>
</dbReference>
<dbReference type="InterPro" id="IPR056798">
    <property type="entry name" value="ADH_Fe_C"/>
</dbReference>
<accession>A0A132P0J1</accession>
<evidence type="ECO:0000256" key="1">
    <source>
        <dbReference type="ARBA" id="ARBA00007358"/>
    </source>
</evidence>
<dbReference type="PANTHER" id="PTHR11496">
    <property type="entry name" value="ALCOHOL DEHYDROGENASE"/>
    <property type="match status" value="1"/>
</dbReference>
<dbReference type="Gene3D" id="3.40.50.1970">
    <property type="match status" value="1"/>
</dbReference>
<reference evidence="5 6" key="1">
    <citation type="journal article" date="2015" name="Mol. Biochem. Parasitol.">
        <title>Identification of polymorphic genes for use in assemblage B genotyping assays through comparative genomics of multiple assemblage B Giardia duodenalis isolates.</title>
        <authorList>
            <person name="Wielinga C."/>
            <person name="Thompson R.C."/>
            <person name="Monis P."/>
            <person name="Ryan U."/>
        </authorList>
    </citation>
    <scope>NUCLEOTIDE SEQUENCE [LARGE SCALE GENOMIC DNA]</scope>
    <source>
        <strain evidence="5 6">BAH15c1</strain>
    </source>
</reference>
<dbReference type="Proteomes" id="UP000070089">
    <property type="component" value="Unassembled WGS sequence"/>
</dbReference>